<evidence type="ECO:0000313" key="2">
    <source>
        <dbReference type="Proteomes" id="UP000679220"/>
    </source>
</evidence>
<reference evidence="1" key="2">
    <citation type="submission" date="2021-04" db="EMBL/GenBank/DDBJ databases">
        <authorList>
            <person name="Zhang T."/>
            <person name="Zhang Y."/>
            <person name="Lu D."/>
            <person name="Zuo D."/>
            <person name="Du Z."/>
        </authorList>
    </citation>
    <scope>NUCLEOTIDE SEQUENCE</scope>
    <source>
        <strain evidence="1">JR1</strain>
    </source>
</reference>
<accession>A0A941IXJ7</accession>
<protein>
    <submittedName>
        <fullName evidence="1">Nucleotidyl transferase AbiEii/AbiGii toxin family protein</fullName>
    </submittedName>
</protein>
<gene>
    <name evidence="1" type="ORF">KDU71_11150</name>
</gene>
<dbReference type="Pfam" id="PF08843">
    <property type="entry name" value="AbiEii"/>
    <property type="match status" value="1"/>
</dbReference>
<keyword evidence="2" id="KW-1185">Reference proteome</keyword>
<evidence type="ECO:0000313" key="1">
    <source>
        <dbReference type="EMBL" id="MBR8536115.1"/>
    </source>
</evidence>
<comment type="caution">
    <text evidence="1">The sequence shown here is derived from an EMBL/GenBank/DDBJ whole genome shotgun (WGS) entry which is preliminary data.</text>
</comment>
<keyword evidence="1" id="KW-0808">Transferase</keyword>
<dbReference type="GO" id="GO:0016740">
    <property type="term" value="F:transferase activity"/>
    <property type="evidence" value="ECO:0007669"/>
    <property type="project" value="UniProtKB-KW"/>
</dbReference>
<reference evidence="1" key="1">
    <citation type="journal article" date="2018" name="Int. J. Syst. Evol. Microbiol.">
        <title>Carboxylicivirga sediminis sp. nov., isolated from coastal sediment.</title>
        <authorList>
            <person name="Wang F.Q."/>
            <person name="Ren L.H."/>
            <person name="Zou R.J."/>
            <person name="Sun Y.Z."/>
            <person name="Liu X.J."/>
            <person name="Jiang F."/>
            <person name="Liu L.J."/>
        </authorList>
    </citation>
    <scope>NUCLEOTIDE SEQUENCE</scope>
    <source>
        <strain evidence="1">JR1</strain>
    </source>
</reference>
<dbReference type="InterPro" id="IPR014942">
    <property type="entry name" value="AbiEii"/>
</dbReference>
<dbReference type="Proteomes" id="UP000679220">
    <property type="component" value="Unassembled WGS sequence"/>
</dbReference>
<dbReference type="AlphaFoldDB" id="A0A941IXJ7"/>
<name>A0A941IXJ7_9BACT</name>
<organism evidence="1 2">
    <name type="scientific">Carboxylicivirga sediminis</name>
    <dbReference type="NCBI Taxonomy" id="2006564"/>
    <lineage>
        <taxon>Bacteria</taxon>
        <taxon>Pseudomonadati</taxon>
        <taxon>Bacteroidota</taxon>
        <taxon>Bacteroidia</taxon>
        <taxon>Marinilabiliales</taxon>
        <taxon>Marinilabiliaceae</taxon>
        <taxon>Carboxylicivirga</taxon>
    </lineage>
</organism>
<dbReference type="Gene3D" id="3.10.450.620">
    <property type="entry name" value="JHP933, nucleotidyltransferase-like core domain"/>
    <property type="match status" value="1"/>
</dbReference>
<proteinExistence type="predicted"/>
<dbReference type="EMBL" id="JAGTAR010000015">
    <property type="protein sequence ID" value="MBR8536115.1"/>
    <property type="molecule type" value="Genomic_DNA"/>
</dbReference>
<sequence length="338" mass="39318">MTGITFYKIKPEERNSIFEAIGNNIGIPASAVEKDWWVVQTLALIQELEAAPHIVFKGGTSLSKAWRIIERFSEDIDLALDKSFLGIEECTTVKQVKKLRSATRKYIYDSFIPELQNKFNEVGFTDIKVELYEEEGENLEPVQILVKYETCTSSSSYTKPEVKIEIGSRSLREPFTNCVFSSLVGEHYKGKPFADDPISVGCVNPERTFLEKLFLLHEEFQKPENEIRVDRLSRHLYDVEMLMRTKYAEIALANNELYNEIIEHRKVYTKISNIDYSGHQPKSLNPLPPDAVINSWRRDYQRMQEEMIYGTSLLFDELIERIKLLKERINNSKEERNK</sequence>
<dbReference type="RefSeq" id="WP_212190834.1">
    <property type="nucleotide sequence ID" value="NZ_JAGTAR010000015.1"/>
</dbReference>